<keyword evidence="3" id="KW-0548">Nucleotidyltransferase</keyword>
<dbReference type="PANTHER" id="PTHR34047:SF8">
    <property type="entry name" value="PROTEIN YKFC"/>
    <property type="match status" value="1"/>
</dbReference>
<evidence type="ECO:0000313" key="3">
    <source>
        <dbReference type="EMBL" id="SFV71967.1"/>
    </source>
</evidence>
<comment type="similarity">
    <text evidence="1">Belongs to the bacterial reverse transcriptase family.</text>
</comment>
<dbReference type="GO" id="GO:0003964">
    <property type="term" value="F:RNA-directed DNA polymerase activity"/>
    <property type="evidence" value="ECO:0007669"/>
    <property type="project" value="UniProtKB-KW"/>
</dbReference>
<sequence length="314" mass="36175">MLFNVRLEENLLRIRECLRAKEWRPGPFRAFEVFEPKRRLVHAPCFADRVVHHALVQVIGPCFERRFIAQSFACRVGKGTHAASDYLSSMLRSAEARWGGVYVLKADVTKYFYSIDHDILLRIVSRTIGDPDVLNVLRVLVKEADCIEGNRGLPLGALTSQLLANVYLDQLDHFIKDTLGVRYYVRYMDDFILLHGDKTELWRLLAEIRDFLACELHLTLNNKTRVFPASHGVDFAGYRHFSGYKLPRKRNVRRARKKFAGLSRCYADGRVDIDTVRCCVASFTGYMRHCKGWKSAESTLNSLILVKNSEKDKE</sequence>
<dbReference type="EC" id="2.7.7.49" evidence="3"/>
<keyword evidence="3" id="KW-0808">Transferase</keyword>
<dbReference type="AlphaFoldDB" id="A0A1K1LB96"/>
<dbReference type="InterPro" id="IPR051083">
    <property type="entry name" value="GrpII_Intron_Splice-Mob/Def"/>
</dbReference>
<evidence type="ECO:0000313" key="4">
    <source>
        <dbReference type="Proteomes" id="UP000186323"/>
    </source>
</evidence>
<accession>A0A1K1LB96</accession>
<keyword evidence="4" id="KW-1185">Reference proteome</keyword>
<dbReference type="PANTHER" id="PTHR34047">
    <property type="entry name" value="NUCLEAR INTRON MATURASE 1, MITOCHONDRIAL-RELATED"/>
    <property type="match status" value="1"/>
</dbReference>
<dbReference type="Proteomes" id="UP000186323">
    <property type="component" value="Chromosome I"/>
</dbReference>
<feature type="domain" description="Reverse transcriptase" evidence="2">
    <location>
        <begin position="1"/>
        <end position="246"/>
    </location>
</feature>
<evidence type="ECO:0000256" key="1">
    <source>
        <dbReference type="ARBA" id="ARBA00034120"/>
    </source>
</evidence>
<organism evidence="3 4">
    <name type="scientific">Desulfovibrio piger</name>
    <dbReference type="NCBI Taxonomy" id="901"/>
    <lineage>
        <taxon>Bacteria</taxon>
        <taxon>Pseudomonadati</taxon>
        <taxon>Thermodesulfobacteriota</taxon>
        <taxon>Desulfovibrionia</taxon>
        <taxon>Desulfovibrionales</taxon>
        <taxon>Desulfovibrionaceae</taxon>
        <taxon>Desulfovibrio</taxon>
    </lineage>
</organism>
<reference evidence="4" key="1">
    <citation type="submission" date="2016-10" db="EMBL/GenBank/DDBJ databases">
        <authorList>
            <person name="Wegmann U."/>
        </authorList>
    </citation>
    <scope>NUCLEOTIDE SEQUENCE [LARGE SCALE GENOMIC DNA]</scope>
</reference>
<dbReference type="CDD" id="cd01651">
    <property type="entry name" value="RT_G2_intron"/>
    <property type="match status" value="1"/>
</dbReference>
<dbReference type="SUPFAM" id="SSF56672">
    <property type="entry name" value="DNA/RNA polymerases"/>
    <property type="match status" value="1"/>
</dbReference>
<dbReference type="KEGG" id="dpg:DESPIGER_0062"/>
<proteinExistence type="inferred from homology"/>
<gene>
    <name evidence="3" type="ORF">DESPIGER_0062</name>
</gene>
<dbReference type="Pfam" id="PF00078">
    <property type="entry name" value="RVT_1"/>
    <property type="match status" value="1"/>
</dbReference>
<dbReference type="InterPro" id="IPR000477">
    <property type="entry name" value="RT_dom"/>
</dbReference>
<dbReference type="PROSITE" id="PS50878">
    <property type="entry name" value="RT_POL"/>
    <property type="match status" value="1"/>
</dbReference>
<protein>
    <submittedName>
        <fullName evidence="3">Retron-type RNA-directed DNA polymerase</fullName>
        <ecNumber evidence="3">2.7.7.49</ecNumber>
    </submittedName>
</protein>
<evidence type="ECO:0000259" key="2">
    <source>
        <dbReference type="PROSITE" id="PS50878"/>
    </source>
</evidence>
<name>A0A1K1LB96_9BACT</name>
<keyword evidence="3" id="KW-0695">RNA-directed DNA polymerase</keyword>
<dbReference type="InterPro" id="IPR043502">
    <property type="entry name" value="DNA/RNA_pol_sf"/>
</dbReference>
<dbReference type="EMBL" id="LT630450">
    <property type="protein sequence ID" value="SFV71967.1"/>
    <property type="molecule type" value="Genomic_DNA"/>
</dbReference>